<feature type="transmembrane region" description="Helical" evidence="1">
    <location>
        <begin position="77"/>
        <end position="96"/>
    </location>
</feature>
<feature type="transmembrane region" description="Helical" evidence="1">
    <location>
        <begin position="108"/>
        <end position="141"/>
    </location>
</feature>
<keyword evidence="1" id="KW-0812">Transmembrane</keyword>
<protein>
    <submittedName>
        <fullName evidence="2">Uncharacterized protein</fullName>
    </submittedName>
</protein>
<dbReference type="STRING" id="1379.HMPREF3186_00175"/>
<evidence type="ECO:0000313" key="2">
    <source>
        <dbReference type="EMBL" id="KXB63144.1"/>
    </source>
</evidence>
<dbReference type="OrthoDB" id="2990911at2"/>
<organism evidence="2 3">
    <name type="scientific">Gemella haemolysans</name>
    <dbReference type="NCBI Taxonomy" id="1379"/>
    <lineage>
        <taxon>Bacteria</taxon>
        <taxon>Bacillati</taxon>
        <taxon>Bacillota</taxon>
        <taxon>Bacilli</taxon>
        <taxon>Bacillales</taxon>
        <taxon>Gemellaceae</taxon>
        <taxon>Gemella</taxon>
    </lineage>
</organism>
<dbReference type="RefSeq" id="WP_060913478.1">
    <property type="nucleotide sequence ID" value="NZ_KQ959924.1"/>
</dbReference>
<accession>A0A134A611</accession>
<gene>
    <name evidence="2" type="ORF">HMPREF3186_00175</name>
</gene>
<sequence>MHFDKLEKILLLISSVVYVVYIGFVGGMINLFREYVGNEYLRTKIVDQIREQTRLTQDSANVSTKDMHFIFQIMGQLAWLYFALLVVLFLLLLFVIFKKGINHNIVAFLFLVYSILLLIFSLGILFISCIIYSFLGLRIILIRNSEKYKREA</sequence>
<keyword evidence="1" id="KW-1133">Transmembrane helix</keyword>
<reference evidence="3" key="1">
    <citation type="submission" date="2016-01" db="EMBL/GenBank/DDBJ databases">
        <authorList>
            <person name="Mitreva M."/>
            <person name="Pepin K.H."/>
            <person name="Mihindukulasuriya K.A."/>
            <person name="Fulton R."/>
            <person name="Fronick C."/>
            <person name="O'Laughlin M."/>
            <person name="Miner T."/>
            <person name="Herter B."/>
            <person name="Rosa B.A."/>
            <person name="Cordes M."/>
            <person name="Tomlinson C."/>
            <person name="Wollam A."/>
            <person name="Palsikar V.B."/>
            <person name="Mardis E.R."/>
            <person name="Wilson R.K."/>
        </authorList>
    </citation>
    <scope>NUCLEOTIDE SEQUENCE [LARGE SCALE GENOMIC DNA]</scope>
    <source>
        <strain evidence="3">DNF01167</strain>
    </source>
</reference>
<name>A0A134A611_9BACL</name>
<evidence type="ECO:0000313" key="3">
    <source>
        <dbReference type="Proteomes" id="UP000070355"/>
    </source>
</evidence>
<dbReference type="PATRIC" id="fig|1379.3.peg.171"/>
<feature type="transmembrane region" description="Helical" evidence="1">
    <location>
        <begin position="12"/>
        <end position="32"/>
    </location>
</feature>
<evidence type="ECO:0000256" key="1">
    <source>
        <dbReference type="SAM" id="Phobius"/>
    </source>
</evidence>
<dbReference type="Proteomes" id="UP000070355">
    <property type="component" value="Unassembled WGS sequence"/>
</dbReference>
<keyword evidence="1" id="KW-0472">Membrane</keyword>
<dbReference type="EMBL" id="LSDC01000017">
    <property type="protein sequence ID" value="KXB63144.1"/>
    <property type="molecule type" value="Genomic_DNA"/>
</dbReference>
<proteinExistence type="predicted"/>
<dbReference type="AlphaFoldDB" id="A0A134A611"/>
<comment type="caution">
    <text evidence="2">The sequence shown here is derived from an EMBL/GenBank/DDBJ whole genome shotgun (WGS) entry which is preliminary data.</text>
</comment>